<protein>
    <submittedName>
        <fullName evidence="13">Nitrate reductase gamma subunit domain-containing protein</fullName>
    </submittedName>
</protein>
<dbReference type="KEGG" id="dli:dnl_37890"/>
<feature type="transmembrane region" description="Helical" evidence="11">
    <location>
        <begin position="68"/>
        <end position="87"/>
    </location>
</feature>
<evidence type="ECO:0000313" key="14">
    <source>
        <dbReference type="Proteomes" id="UP000663720"/>
    </source>
</evidence>
<evidence type="ECO:0000256" key="10">
    <source>
        <dbReference type="ARBA" id="ARBA00023136"/>
    </source>
</evidence>
<dbReference type="GO" id="GO:0005886">
    <property type="term" value="C:plasma membrane"/>
    <property type="evidence" value="ECO:0007669"/>
    <property type="project" value="UniProtKB-SubCell"/>
</dbReference>
<keyword evidence="8" id="KW-0408">Iron</keyword>
<dbReference type="Pfam" id="PF02754">
    <property type="entry name" value="CCG"/>
    <property type="match status" value="2"/>
</dbReference>
<dbReference type="InterPro" id="IPR017896">
    <property type="entry name" value="4Fe4S_Fe-S-bd"/>
</dbReference>
<keyword evidence="14" id="KW-1185">Reference proteome</keyword>
<keyword evidence="9" id="KW-0411">Iron-sulfur</keyword>
<proteinExistence type="predicted"/>
<dbReference type="Proteomes" id="UP000663720">
    <property type="component" value="Chromosome"/>
</dbReference>
<dbReference type="GO" id="GO:0046872">
    <property type="term" value="F:metal ion binding"/>
    <property type="evidence" value="ECO:0007669"/>
    <property type="project" value="UniProtKB-KW"/>
</dbReference>
<evidence type="ECO:0000256" key="1">
    <source>
        <dbReference type="ARBA" id="ARBA00004651"/>
    </source>
</evidence>
<dbReference type="RefSeq" id="WP_207687482.1">
    <property type="nucleotide sequence ID" value="NZ_CP061799.1"/>
</dbReference>
<dbReference type="PANTHER" id="PTHR43255:SF1">
    <property type="entry name" value="IRON-SULFUR-BINDING OXIDOREDUCTASE FADF-RELATED"/>
    <property type="match status" value="1"/>
</dbReference>
<dbReference type="InterPro" id="IPR023234">
    <property type="entry name" value="NarG-like_domain"/>
</dbReference>
<dbReference type="GO" id="GO:0016491">
    <property type="term" value="F:oxidoreductase activity"/>
    <property type="evidence" value="ECO:0007669"/>
    <property type="project" value="UniProtKB-KW"/>
</dbReference>
<dbReference type="GO" id="GO:0051539">
    <property type="term" value="F:4 iron, 4 sulfur cluster binding"/>
    <property type="evidence" value="ECO:0007669"/>
    <property type="project" value="UniProtKB-KW"/>
</dbReference>
<keyword evidence="4 11" id="KW-0812">Transmembrane</keyword>
<evidence type="ECO:0000256" key="5">
    <source>
        <dbReference type="ARBA" id="ARBA00022723"/>
    </source>
</evidence>
<keyword evidence="5" id="KW-0479">Metal-binding</keyword>
<evidence type="ECO:0000256" key="7">
    <source>
        <dbReference type="ARBA" id="ARBA00023002"/>
    </source>
</evidence>
<dbReference type="InterPro" id="IPR004017">
    <property type="entry name" value="Cys_rich_dom"/>
</dbReference>
<accession>A0A975BA30</accession>
<evidence type="ECO:0000313" key="13">
    <source>
        <dbReference type="EMBL" id="QTA81452.1"/>
    </source>
</evidence>
<keyword evidence="10 11" id="KW-0472">Membrane</keyword>
<feature type="domain" description="4Fe-4S ferredoxin-type" evidence="12">
    <location>
        <begin position="245"/>
        <end position="273"/>
    </location>
</feature>
<dbReference type="Gene3D" id="1.20.950.20">
    <property type="entry name" value="Transmembrane di-heme cytochromes, Chain C"/>
    <property type="match status" value="1"/>
</dbReference>
<feature type="transmembrane region" description="Helical" evidence="11">
    <location>
        <begin position="99"/>
        <end position="117"/>
    </location>
</feature>
<dbReference type="SUPFAM" id="SSF103501">
    <property type="entry name" value="Respiratory nitrate reductase 1 gamma chain"/>
    <property type="match status" value="1"/>
</dbReference>
<evidence type="ECO:0000256" key="11">
    <source>
        <dbReference type="SAM" id="Phobius"/>
    </source>
</evidence>
<comment type="subcellular location">
    <subcellularLocation>
        <location evidence="1">Cell membrane</location>
        <topology evidence="1">Multi-pass membrane protein</topology>
    </subcellularLocation>
</comment>
<dbReference type="PROSITE" id="PS00198">
    <property type="entry name" value="4FE4S_FER_1"/>
    <property type="match status" value="1"/>
</dbReference>
<dbReference type="InterPro" id="IPR051460">
    <property type="entry name" value="HdrC_iron-sulfur_subunit"/>
</dbReference>
<evidence type="ECO:0000256" key="3">
    <source>
        <dbReference type="ARBA" id="ARBA00022485"/>
    </source>
</evidence>
<reference evidence="13" key="1">
    <citation type="journal article" date="2021" name="Microb. Physiol.">
        <title>Proteogenomic Insights into the Physiology of Marine, Sulfate-Reducing, Filamentous Desulfonema limicola and Desulfonema magnum.</title>
        <authorList>
            <person name="Schnaars V."/>
            <person name="Wohlbrand L."/>
            <person name="Scheve S."/>
            <person name="Hinrichs C."/>
            <person name="Reinhardt R."/>
            <person name="Rabus R."/>
        </authorList>
    </citation>
    <scope>NUCLEOTIDE SEQUENCE</scope>
    <source>
        <strain evidence="13">5ac10</strain>
    </source>
</reference>
<evidence type="ECO:0000256" key="4">
    <source>
        <dbReference type="ARBA" id="ARBA00022692"/>
    </source>
</evidence>
<keyword evidence="7" id="KW-0560">Oxidoreductase</keyword>
<keyword evidence="6 11" id="KW-1133">Transmembrane helix</keyword>
<dbReference type="Pfam" id="PF13183">
    <property type="entry name" value="Fer4_8"/>
    <property type="match status" value="1"/>
</dbReference>
<evidence type="ECO:0000256" key="6">
    <source>
        <dbReference type="ARBA" id="ARBA00022989"/>
    </source>
</evidence>
<evidence type="ECO:0000259" key="12">
    <source>
        <dbReference type="PROSITE" id="PS51379"/>
    </source>
</evidence>
<feature type="domain" description="4Fe-4S ferredoxin-type" evidence="12">
    <location>
        <begin position="306"/>
        <end position="336"/>
    </location>
</feature>
<dbReference type="PROSITE" id="PS51379">
    <property type="entry name" value="4FE4S_FER_2"/>
    <property type="match status" value="2"/>
</dbReference>
<keyword evidence="2" id="KW-1003">Cell membrane</keyword>
<keyword evidence="3" id="KW-0004">4Fe-4S</keyword>
<sequence length="633" mass="70533">MKSLITSFDTLLIAAAFIIMIMGLFGRWSLWREKKDKNISGDWGRVKNYLVKHSEILKRPNVGAAHMAVFWGFVLPVTVIILAQFSFSMPGVPALMLSFLQEAAGIAMLAGTVYLFIRRIQSQESEGPKRTVIPMFIMLIILVSGFLAEASRLRITGTGSAWASPLGWMLSFGTPSSPLFMQLMIRVHFFAVLLFIASIPFTFMRHLAASPLNIFYKKQGPKAALREIQPEIGEIGAKTAGDFSWKQLLETEACVSCGRCEENCPAAISGKSLSPRKIIRKILEQAEAAACQECFISISPKSLLEETISQDEIWACTTCMACVEHCPVFVEAMDKIVDMRRYQVMGRGNLPYEARPMIRDLELYGDVQGKGSAHRADWAMNRDVPAVGNVKDAEVLFWVGCSGAFHPRNKETALAMVKILKAADINFGILAQEELCCGDPARRLGEETLYQKLAKQNIDKFKKYNIKKILTLCPHCLNTLKNEYPELGCSIPVVHATEFVMDLITRNKIKLKYPVADKIAVHDACYLGRYNEVYQPPRDICRAVPGVQLKELKRNRENAFCCGGGGGRMWLHENTGTNINLIRAREIAESDLDMIGTSCPYCLVMLDDGVKSLEKEKIPVVADIIDIVADAIK</sequence>
<dbReference type="InterPro" id="IPR036197">
    <property type="entry name" value="NarG-like_sf"/>
</dbReference>
<evidence type="ECO:0000256" key="9">
    <source>
        <dbReference type="ARBA" id="ARBA00023014"/>
    </source>
</evidence>
<dbReference type="PANTHER" id="PTHR43255">
    <property type="entry name" value="IRON-SULFUR-BINDING OXIDOREDUCTASE FADF-RELATED-RELATED"/>
    <property type="match status" value="1"/>
</dbReference>
<dbReference type="Pfam" id="PF02665">
    <property type="entry name" value="Nitrate_red_gam"/>
    <property type="match status" value="1"/>
</dbReference>
<organism evidence="13 14">
    <name type="scientific">Desulfonema limicola</name>
    <dbReference type="NCBI Taxonomy" id="45656"/>
    <lineage>
        <taxon>Bacteria</taxon>
        <taxon>Pseudomonadati</taxon>
        <taxon>Thermodesulfobacteriota</taxon>
        <taxon>Desulfobacteria</taxon>
        <taxon>Desulfobacterales</taxon>
        <taxon>Desulfococcaceae</taxon>
        <taxon>Desulfonema</taxon>
    </lineage>
</organism>
<dbReference type="EMBL" id="CP061799">
    <property type="protein sequence ID" value="QTA81452.1"/>
    <property type="molecule type" value="Genomic_DNA"/>
</dbReference>
<dbReference type="InterPro" id="IPR009051">
    <property type="entry name" value="Helical_ferredxn"/>
</dbReference>
<evidence type="ECO:0000256" key="2">
    <source>
        <dbReference type="ARBA" id="ARBA00022475"/>
    </source>
</evidence>
<gene>
    <name evidence="13" type="ORF">dnl_37890</name>
</gene>
<evidence type="ECO:0000256" key="8">
    <source>
        <dbReference type="ARBA" id="ARBA00023004"/>
    </source>
</evidence>
<name>A0A975BA30_9BACT</name>
<dbReference type="Gene3D" id="1.10.1060.10">
    <property type="entry name" value="Alpha-helical ferredoxin"/>
    <property type="match status" value="1"/>
</dbReference>
<dbReference type="AlphaFoldDB" id="A0A975BA30"/>
<feature type="transmembrane region" description="Helical" evidence="11">
    <location>
        <begin position="12"/>
        <end position="30"/>
    </location>
</feature>
<feature type="transmembrane region" description="Helical" evidence="11">
    <location>
        <begin position="179"/>
        <end position="203"/>
    </location>
</feature>
<dbReference type="InterPro" id="IPR017900">
    <property type="entry name" value="4Fe4S_Fe_S_CS"/>
</dbReference>
<dbReference type="SUPFAM" id="SSF46548">
    <property type="entry name" value="alpha-helical ferredoxin"/>
    <property type="match status" value="1"/>
</dbReference>
<feature type="transmembrane region" description="Helical" evidence="11">
    <location>
        <begin position="129"/>
        <end position="148"/>
    </location>
</feature>